<evidence type="ECO:0000256" key="1">
    <source>
        <dbReference type="SAM" id="MobiDB-lite"/>
    </source>
</evidence>
<dbReference type="EMBL" id="PDJJ01000001">
    <property type="protein sequence ID" value="PFG44154.1"/>
    <property type="molecule type" value="Genomic_DNA"/>
</dbReference>
<dbReference type="Proteomes" id="UP000224130">
    <property type="component" value="Unassembled WGS sequence"/>
</dbReference>
<feature type="region of interest" description="Disordered" evidence="1">
    <location>
        <begin position="23"/>
        <end position="53"/>
    </location>
</feature>
<protein>
    <submittedName>
        <fullName evidence="2">Uncharacterized protein</fullName>
    </submittedName>
</protein>
<organism evidence="2 3">
    <name type="scientific">Isoptericola jiangsuensis</name>
    <dbReference type="NCBI Taxonomy" id="548579"/>
    <lineage>
        <taxon>Bacteria</taxon>
        <taxon>Bacillati</taxon>
        <taxon>Actinomycetota</taxon>
        <taxon>Actinomycetes</taxon>
        <taxon>Micrococcales</taxon>
        <taxon>Promicromonosporaceae</taxon>
        <taxon>Isoptericola</taxon>
    </lineage>
</organism>
<accession>A0A2A9EYL2</accession>
<comment type="caution">
    <text evidence="2">The sequence shown here is derived from an EMBL/GenBank/DDBJ whole genome shotgun (WGS) entry which is preliminary data.</text>
</comment>
<dbReference type="AlphaFoldDB" id="A0A2A9EYL2"/>
<sequence>MSAPALQVQAFAAAVVAAREAEHDRAERAALGESLTAEDHADVAASARRPRWS</sequence>
<gene>
    <name evidence="2" type="ORF">ATJ88_2872</name>
</gene>
<evidence type="ECO:0000313" key="3">
    <source>
        <dbReference type="Proteomes" id="UP000224130"/>
    </source>
</evidence>
<dbReference type="RefSeq" id="WP_170023642.1">
    <property type="nucleotide sequence ID" value="NZ_PDJJ01000001.1"/>
</dbReference>
<evidence type="ECO:0000313" key="2">
    <source>
        <dbReference type="EMBL" id="PFG44154.1"/>
    </source>
</evidence>
<keyword evidence="3" id="KW-1185">Reference proteome</keyword>
<proteinExistence type="predicted"/>
<reference evidence="2 3" key="1">
    <citation type="submission" date="2017-10" db="EMBL/GenBank/DDBJ databases">
        <title>Sequencing the genomes of 1000 actinobacteria strains.</title>
        <authorList>
            <person name="Klenk H.-P."/>
        </authorList>
    </citation>
    <scope>NUCLEOTIDE SEQUENCE [LARGE SCALE GENOMIC DNA]</scope>
    <source>
        <strain evidence="2 3">DSM 21863</strain>
    </source>
</reference>
<name>A0A2A9EYL2_9MICO</name>